<evidence type="ECO:0000256" key="1">
    <source>
        <dbReference type="SAM" id="SignalP"/>
    </source>
</evidence>
<dbReference type="InterPro" id="IPR032710">
    <property type="entry name" value="NTF2-like_dom_sf"/>
</dbReference>
<accession>A0ABV0B3R8</accession>
<dbReference type="SUPFAM" id="SSF54427">
    <property type="entry name" value="NTF2-like"/>
    <property type="match status" value="1"/>
</dbReference>
<evidence type="ECO:0000259" key="2">
    <source>
        <dbReference type="Pfam" id="PF14534"/>
    </source>
</evidence>
<dbReference type="Pfam" id="PF14534">
    <property type="entry name" value="DUF4440"/>
    <property type="match status" value="1"/>
</dbReference>
<feature type="chain" id="PRO_5046985808" evidence="1">
    <location>
        <begin position="18"/>
        <end position="164"/>
    </location>
</feature>
<gene>
    <name evidence="3" type="ORF">TPR58_00170</name>
</gene>
<sequence length="164" mass="17903">MSIVFALALAAALPAAPSDPSPDALTTEIAALDTRVFDAYNRCDLPVFAGYFDPKVAFYHDTGGATFDRDAMVDGVRAYICGKVRRELITASLRIYPIRDYGAIEEGEHRFCELATGRCDGIAKFVMVWAKQDGRWRVTSVLSYGHRAATPEEQRPAGTDAPAP</sequence>
<evidence type="ECO:0000313" key="4">
    <source>
        <dbReference type="Proteomes" id="UP001427805"/>
    </source>
</evidence>
<protein>
    <submittedName>
        <fullName evidence="3">Nuclear transport factor 2 family protein</fullName>
    </submittedName>
</protein>
<dbReference type="Gene3D" id="3.10.450.50">
    <property type="match status" value="1"/>
</dbReference>
<proteinExistence type="predicted"/>
<keyword evidence="4" id="KW-1185">Reference proteome</keyword>
<dbReference type="RefSeq" id="WP_346244573.1">
    <property type="nucleotide sequence ID" value="NZ_JBDIZK010000001.1"/>
</dbReference>
<evidence type="ECO:0000313" key="3">
    <source>
        <dbReference type="EMBL" id="MEN3745561.1"/>
    </source>
</evidence>
<reference evidence="3 4" key="1">
    <citation type="submission" date="2024-05" db="EMBL/GenBank/DDBJ databases">
        <title>Sphingomonas sp. HF-S3 16S ribosomal RNA gene Genome sequencing and assembly.</title>
        <authorList>
            <person name="Lee H."/>
        </authorList>
    </citation>
    <scope>NUCLEOTIDE SEQUENCE [LARGE SCALE GENOMIC DNA]</scope>
    <source>
        <strain evidence="3 4">HF-S3</strain>
    </source>
</reference>
<dbReference type="Proteomes" id="UP001427805">
    <property type="component" value="Unassembled WGS sequence"/>
</dbReference>
<organism evidence="3 4">
    <name type="scientific">Sphingomonas rustica</name>
    <dbReference type="NCBI Taxonomy" id="3103142"/>
    <lineage>
        <taxon>Bacteria</taxon>
        <taxon>Pseudomonadati</taxon>
        <taxon>Pseudomonadota</taxon>
        <taxon>Alphaproteobacteria</taxon>
        <taxon>Sphingomonadales</taxon>
        <taxon>Sphingomonadaceae</taxon>
        <taxon>Sphingomonas</taxon>
    </lineage>
</organism>
<dbReference type="InterPro" id="IPR027843">
    <property type="entry name" value="DUF4440"/>
</dbReference>
<dbReference type="EMBL" id="JBDIZK010000001">
    <property type="protein sequence ID" value="MEN3745561.1"/>
    <property type="molecule type" value="Genomic_DNA"/>
</dbReference>
<feature type="signal peptide" evidence="1">
    <location>
        <begin position="1"/>
        <end position="17"/>
    </location>
</feature>
<comment type="caution">
    <text evidence="3">The sequence shown here is derived from an EMBL/GenBank/DDBJ whole genome shotgun (WGS) entry which is preliminary data.</text>
</comment>
<feature type="domain" description="DUF4440" evidence="2">
    <location>
        <begin position="29"/>
        <end position="138"/>
    </location>
</feature>
<keyword evidence="1" id="KW-0732">Signal</keyword>
<name>A0ABV0B3R8_9SPHN</name>